<dbReference type="GeneID" id="85325849"/>
<protein>
    <submittedName>
        <fullName evidence="1">Uncharacterized protein</fullName>
    </submittedName>
</protein>
<dbReference type="Proteomes" id="UP001172101">
    <property type="component" value="Unassembled WGS sequence"/>
</dbReference>
<name>A0AA40A5L7_9PEZI</name>
<dbReference type="EMBL" id="JAUIRO010000006">
    <property type="protein sequence ID" value="KAK0709620.1"/>
    <property type="molecule type" value="Genomic_DNA"/>
</dbReference>
<gene>
    <name evidence="1" type="ORF">B0T26DRAFT_722270</name>
</gene>
<keyword evidence="2" id="KW-1185">Reference proteome</keyword>
<accession>A0AA40A5L7</accession>
<dbReference type="AlphaFoldDB" id="A0AA40A5L7"/>
<dbReference type="RefSeq" id="XP_060292924.1">
    <property type="nucleotide sequence ID" value="XM_060442579.1"/>
</dbReference>
<evidence type="ECO:0000313" key="2">
    <source>
        <dbReference type="Proteomes" id="UP001172101"/>
    </source>
</evidence>
<proteinExistence type="predicted"/>
<sequence>MRIWGPFAPISNKPPHHRPRIRMRGNLAELARRWIREGGVILWVPSCPVFFPSVAALPHRGVHVCDPRLGSVPSIWLEGNPVPCCMYCMHVLVLGQHCLYPQGTAHEGRAWSGFCARTAARLKGADATKCNASVLVTLCRFFVPVEPNRLWHQRPRKQGGENNLHSFPGRRSRISQLPGLLLPVIYLFSSHLRTEKRGGGKGLTQDGWSRWRA</sequence>
<evidence type="ECO:0000313" key="1">
    <source>
        <dbReference type="EMBL" id="KAK0709620.1"/>
    </source>
</evidence>
<comment type="caution">
    <text evidence="1">The sequence shown here is derived from an EMBL/GenBank/DDBJ whole genome shotgun (WGS) entry which is preliminary data.</text>
</comment>
<organism evidence="1 2">
    <name type="scientific">Lasiosphaeria miniovina</name>
    <dbReference type="NCBI Taxonomy" id="1954250"/>
    <lineage>
        <taxon>Eukaryota</taxon>
        <taxon>Fungi</taxon>
        <taxon>Dikarya</taxon>
        <taxon>Ascomycota</taxon>
        <taxon>Pezizomycotina</taxon>
        <taxon>Sordariomycetes</taxon>
        <taxon>Sordariomycetidae</taxon>
        <taxon>Sordariales</taxon>
        <taxon>Lasiosphaeriaceae</taxon>
        <taxon>Lasiosphaeria</taxon>
    </lineage>
</organism>
<reference evidence="1" key="1">
    <citation type="submission" date="2023-06" db="EMBL/GenBank/DDBJ databases">
        <title>Genome-scale phylogeny and comparative genomics of the fungal order Sordariales.</title>
        <authorList>
            <consortium name="Lawrence Berkeley National Laboratory"/>
            <person name="Hensen N."/>
            <person name="Bonometti L."/>
            <person name="Westerberg I."/>
            <person name="Brannstrom I.O."/>
            <person name="Guillou S."/>
            <person name="Cros-Aarteil S."/>
            <person name="Calhoun S."/>
            <person name="Haridas S."/>
            <person name="Kuo A."/>
            <person name="Mondo S."/>
            <person name="Pangilinan J."/>
            <person name="Riley R."/>
            <person name="LaButti K."/>
            <person name="Andreopoulos B."/>
            <person name="Lipzen A."/>
            <person name="Chen C."/>
            <person name="Yanf M."/>
            <person name="Daum C."/>
            <person name="Ng V."/>
            <person name="Clum A."/>
            <person name="Steindorff A."/>
            <person name="Ohm R."/>
            <person name="Martin F."/>
            <person name="Silar P."/>
            <person name="Natvig D."/>
            <person name="Lalanne C."/>
            <person name="Gautier V."/>
            <person name="Ament-velasquez S.L."/>
            <person name="Kruys A."/>
            <person name="Hutchinson M.I."/>
            <person name="Powell A.J."/>
            <person name="Barry K."/>
            <person name="Miller A.N."/>
            <person name="Grigoriev I.V."/>
            <person name="Debuchy R."/>
            <person name="Gladieux P."/>
            <person name="Thoren M.H."/>
            <person name="Johannesson H."/>
        </authorList>
    </citation>
    <scope>NUCLEOTIDE SEQUENCE</scope>
    <source>
        <strain evidence="1">SMH2392-1A</strain>
    </source>
</reference>